<dbReference type="PANTHER" id="PTHR36234:SF5">
    <property type="entry name" value="LYSYL ENDOPEPTIDASE"/>
    <property type="match status" value="1"/>
</dbReference>
<dbReference type="Gene3D" id="2.40.10.10">
    <property type="entry name" value="Trypsin-like serine proteases"/>
    <property type="match status" value="2"/>
</dbReference>
<proteinExistence type="predicted"/>
<dbReference type="PANTHER" id="PTHR36234">
    <property type="entry name" value="LYSYL ENDOPEPTIDASE"/>
    <property type="match status" value="1"/>
</dbReference>
<dbReference type="GO" id="GO:0004252">
    <property type="term" value="F:serine-type endopeptidase activity"/>
    <property type="evidence" value="ECO:0007669"/>
    <property type="project" value="InterPro"/>
</dbReference>
<feature type="domain" description="Secretion system C-terminal sorting" evidence="4">
    <location>
        <begin position="468"/>
        <end position="530"/>
    </location>
</feature>
<organism evidence="5 6">
    <name type="scientific">Flavobacterium cerinum</name>
    <dbReference type="NCBI Taxonomy" id="2502784"/>
    <lineage>
        <taxon>Bacteria</taxon>
        <taxon>Pseudomonadati</taxon>
        <taxon>Bacteroidota</taxon>
        <taxon>Flavobacteriia</taxon>
        <taxon>Flavobacteriales</taxon>
        <taxon>Flavobacteriaceae</taxon>
        <taxon>Flavobacterium</taxon>
    </lineage>
</organism>
<dbReference type="EMBL" id="SBII01000012">
    <property type="protein sequence ID" value="RWW92297.1"/>
    <property type="molecule type" value="Genomic_DNA"/>
</dbReference>
<reference evidence="5 6" key="1">
    <citation type="submission" date="2019-01" db="EMBL/GenBank/DDBJ databases">
        <title>Flavobacterium sp. nov.,isolated from freshwater.</title>
        <authorList>
            <person name="Zhang R."/>
            <person name="Du Z.-J."/>
        </authorList>
    </citation>
    <scope>NUCLEOTIDE SEQUENCE [LARGE SCALE GENOMIC DNA]</scope>
    <source>
        <strain evidence="5 6">1E403</strain>
    </source>
</reference>
<dbReference type="GO" id="GO:0006508">
    <property type="term" value="P:proteolysis"/>
    <property type="evidence" value="ECO:0007669"/>
    <property type="project" value="InterPro"/>
</dbReference>
<accession>A0A444GMZ5</accession>
<evidence type="ECO:0000256" key="1">
    <source>
        <dbReference type="ARBA" id="ARBA00022729"/>
    </source>
</evidence>
<dbReference type="NCBIfam" id="TIGR04183">
    <property type="entry name" value="Por_Secre_tail"/>
    <property type="match status" value="1"/>
</dbReference>
<evidence type="ECO:0000259" key="3">
    <source>
        <dbReference type="Pfam" id="PF00089"/>
    </source>
</evidence>
<dbReference type="InterPro" id="IPR026444">
    <property type="entry name" value="Secre_tail"/>
</dbReference>
<dbReference type="SUPFAM" id="SSF50494">
    <property type="entry name" value="Trypsin-like serine proteases"/>
    <property type="match status" value="1"/>
</dbReference>
<dbReference type="AlphaFoldDB" id="A0A444GMZ5"/>
<feature type="domain" description="Peptidase S1" evidence="3">
    <location>
        <begin position="225"/>
        <end position="407"/>
    </location>
</feature>
<dbReference type="InterPro" id="IPR008353">
    <property type="entry name" value="Peptidase_S1B_tx"/>
</dbReference>
<name>A0A444GMZ5_9FLAO</name>
<evidence type="ECO:0000313" key="6">
    <source>
        <dbReference type="Proteomes" id="UP000287527"/>
    </source>
</evidence>
<dbReference type="RefSeq" id="WP_128390878.1">
    <property type="nucleotide sequence ID" value="NZ_SBII01000012.1"/>
</dbReference>
<protein>
    <submittedName>
        <fullName evidence="5">T9SS type A sorting domain-containing protein</fullName>
    </submittedName>
</protein>
<gene>
    <name evidence="5" type="ORF">EPI11_15405</name>
</gene>
<dbReference type="Pfam" id="PF00089">
    <property type="entry name" value="Trypsin"/>
    <property type="match status" value="1"/>
</dbReference>
<dbReference type="PRINTS" id="PR01774">
    <property type="entry name" value="EXFOLTOXIN"/>
</dbReference>
<dbReference type="InterPro" id="IPR001254">
    <property type="entry name" value="Trypsin_dom"/>
</dbReference>
<sequence length="538" mass="59135">MKLKITLLFLLFISIGYSQVTNEGQPKSWEITELADVKAVVMPKFDLEALQKEDAANDKQKDKPWRYGFEFLVDNNLTNSGVWTILPNGDRVWRIHYVSKGAKTINFLFSDYYMPKGANVYLYNSDRSDLLGAYDAGQNNDERVLGTWMVTGDDIWIEYYEPAAVAGAGKLEIFKVIHGYRTVGNFAKSPDQDLNVSGNCNYDVNCSMAGIDDLKDINKKSVGLIIVNNSSFCTGALINNVTNDGTPYFLTANHCYAGNLSQWAFRFNWISPNPVCAQNTPSTTNAPNYYQTLSGAELKAKRGKSDFLLLKITAAIPSNWNIVWAGWSRSEVPPASTFGIHHPSGDIMKVSRDLQSPTIDNSEGQYMWNIESWDYGVTEGGSSGSPLFDNNGRIIGQLYGGSSECNGLSGNGGFDVYGRFGISWDEGPTSEVRLKNWLDPNNTNAMTVNYRLNPTASLKDVKQELVTVYPNPSAGIFTVTISASAQYSLYDVVGHLVKTGGLTSGDNTIDLTGTANGIYILKVIDAGGKSGNYKLVKE</sequence>
<comment type="caution">
    <text evidence="5">The sequence shown here is derived from an EMBL/GenBank/DDBJ whole genome shotgun (WGS) entry which is preliminary data.</text>
</comment>
<feature type="signal peptide" evidence="2">
    <location>
        <begin position="1"/>
        <end position="20"/>
    </location>
</feature>
<keyword evidence="6" id="KW-1185">Reference proteome</keyword>
<dbReference type="InterPro" id="IPR043504">
    <property type="entry name" value="Peptidase_S1_PA_chymotrypsin"/>
</dbReference>
<dbReference type="Pfam" id="PF18962">
    <property type="entry name" value="Por_Secre_tail"/>
    <property type="match status" value="1"/>
</dbReference>
<evidence type="ECO:0000256" key="2">
    <source>
        <dbReference type="SAM" id="SignalP"/>
    </source>
</evidence>
<dbReference type="InterPro" id="IPR009003">
    <property type="entry name" value="Peptidase_S1_PA"/>
</dbReference>
<dbReference type="Proteomes" id="UP000287527">
    <property type="component" value="Unassembled WGS sequence"/>
</dbReference>
<evidence type="ECO:0000259" key="4">
    <source>
        <dbReference type="Pfam" id="PF18962"/>
    </source>
</evidence>
<feature type="chain" id="PRO_5019119171" evidence="2">
    <location>
        <begin position="21"/>
        <end position="538"/>
    </location>
</feature>
<keyword evidence="1 2" id="KW-0732">Signal</keyword>
<dbReference type="OrthoDB" id="1489153at2"/>
<evidence type="ECO:0000313" key="5">
    <source>
        <dbReference type="EMBL" id="RWW92297.1"/>
    </source>
</evidence>